<feature type="domain" description="AB hydrolase-1" evidence="1">
    <location>
        <begin position="18"/>
        <end position="273"/>
    </location>
</feature>
<gene>
    <name evidence="2" type="ORF">D2E26_0102</name>
</gene>
<proteinExistence type="predicted"/>
<dbReference type="PANTHER" id="PTHR43194:SF5">
    <property type="entry name" value="PIMELOYL-[ACYL-CARRIER PROTEIN] METHYL ESTER ESTERASE"/>
    <property type="match status" value="1"/>
</dbReference>
<dbReference type="InterPro" id="IPR029058">
    <property type="entry name" value="AB_hydrolase_fold"/>
</dbReference>
<dbReference type="OrthoDB" id="495620at2"/>
<dbReference type="Proteomes" id="UP000287609">
    <property type="component" value="Unassembled WGS sequence"/>
</dbReference>
<dbReference type="Gene3D" id="3.40.50.1820">
    <property type="entry name" value="alpha/beta hydrolase"/>
    <property type="match status" value="1"/>
</dbReference>
<dbReference type="EMBL" id="QXGM01000001">
    <property type="protein sequence ID" value="RSX55539.1"/>
    <property type="molecule type" value="Genomic_DNA"/>
</dbReference>
<dbReference type="GO" id="GO:0016787">
    <property type="term" value="F:hydrolase activity"/>
    <property type="evidence" value="ECO:0007669"/>
    <property type="project" value="UniProtKB-KW"/>
</dbReference>
<protein>
    <submittedName>
        <fullName evidence="2">Alpha/beta hydrolase</fullName>
    </submittedName>
</protein>
<reference evidence="2 3" key="1">
    <citation type="submission" date="2018-09" db="EMBL/GenBank/DDBJ databases">
        <title>Characterization of the phylogenetic diversity of five novel species belonging to the genus Bifidobacterium.</title>
        <authorList>
            <person name="Lugli G.A."/>
            <person name="Duranti S."/>
            <person name="Milani C."/>
        </authorList>
    </citation>
    <scope>NUCLEOTIDE SEQUENCE [LARGE SCALE GENOMIC DNA]</scope>
    <source>
        <strain evidence="2 3">2036B</strain>
    </source>
</reference>
<dbReference type="SUPFAM" id="SSF53474">
    <property type="entry name" value="alpha/beta-Hydrolases"/>
    <property type="match status" value="1"/>
</dbReference>
<accession>A0A430FRP2</accession>
<keyword evidence="2" id="KW-0378">Hydrolase</keyword>
<keyword evidence="3" id="KW-1185">Reference proteome</keyword>
<organism evidence="2 3">
    <name type="scientific">Bifidobacterium dolichotidis</name>
    <dbReference type="NCBI Taxonomy" id="2306976"/>
    <lineage>
        <taxon>Bacteria</taxon>
        <taxon>Bacillati</taxon>
        <taxon>Actinomycetota</taxon>
        <taxon>Actinomycetes</taxon>
        <taxon>Bifidobacteriales</taxon>
        <taxon>Bifidobacteriaceae</taxon>
        <taxon>Bifidobacterium</taxon>
    </lineage>
</organism>
<dbReference type="AlphaFoldDB" id="A0A430FRP2"/>
<evidence type="ECO:0000259" key="1">
    <source>
        <dbReference type="Pfam" id="PF12697"/>
    </source>
</evidence>
<dbReference type="InterPro" id="IPR050228">
    <property type="entry name" value="Carboxylesterase_BioH"/>
</dbReference>
<evidence type="ECO:0000313" key="3">
    <source>
        <dbReference type="Proteomes" id="UP000287609"/>
    </source>
</evidence>
<dbReference type="InterPro" id="IPR000639">
    <property type="entry name" value="Epox_hydrolase-like"/>
</dbReference>
<dbReference type="PANTHER" id="PTHR43194">
    <property type="entry name" value="HYDROLASE ALPHA/BETA FOLD FAMILY"/>
    <property type="match status" value="1"/>
</dbReference>
<evidence type="ECO:0000313" key="2">
    <source>
        <dbReference type="EMBL" id="RSX55539.1"/>
    </source>
</evidence>
<dbReference type="Pfam" id="PF12697">
    <property type="entry name" value="Abhydrolase_6"/>
    <property type="match status" value="1"/>
</dbReference>
<dbReference type="PRINTS" id="PR00412">
    <property type="entry name" value="EPOXHYDRLASE"/>
</dbReference>
<sequence length="283" mass="31071">MPVEIVNHIQRDGQGVPLILVHGFPVDSRMWDRCVTAMMELSDAQEMVQFPIWTPDMPGAGGAPIIKLGEVGHVAEDGAYEQALDVMADAYVEMLHKAGYKQAIWAGLSMGGYLVLDIQRRHPEAVAGLALLDTKGDADKPASRANRLVIANECEQNNTTEPVMFFVDKSPKDSSIKQSEAYIAQFTEWIEQQAPEGIAWRERMAAGRPDLNDVFEQITAPSAVICGEQDPSSAPAVMKPIAEQMRNSEVVFTSIDDCGHFSAWEHPEDVADALLALVRRVQA</sequence>
<dbReference type="RefSeq" id="WP_125962768.1">
    <property type="nucleotide sequence ID" value="NZ_QXGM01000001.1"/>
</dbReference>
<comment type="caution">
    <text evidence="2">The sequence shown here is derived from an EMBL/GenBank/DDBJ whole genome shotgun (WGS) entry which is preliminary data.</text>
</comment>
<dbReference type="InterPro" id="IPR000073">
    <property type="entry name" value="AB_hydrolase_1"/>
</dbReference>
<name>A0A430FRP2_9BIFI</name>